<evidence type="ECO:0000256" key="3">
    <source>
        <dbReference type="ARBA" id="ARBA00022525"/>
    </source>
</evidence>
<dbReference type="InterPro" id="IPR042930">
    <property type="entry name" value="CST11"/>
</dbReference>
<comment type="subcellular location">
    <subcellularLocation>
        <location evidence="1">Secreted</location>
    </subcellularLocation>
</comment>
<keyword evidence="7" id="KW-1015">Disulfide bond</keyword>
<dbReference type="InterPro" id="IPR000010">
    <property type="entry name" value="Cystatin_dom"/>
</dbReference>
<keyword evidence="6 11" id="KW-0732">Signal</keyword>
<dbReference type="Proteomes" id="UP000001074">
    <property type="component" value="Unassembled WGS sequence"/>
</dbReference>
<evidence type="ECO:0000256" key="8">
    <source>
        <dbReference type="ARBA" id="ARBA00023180"/>
    </source>
</evidence>
<dbReference type="Ensembl" id="ENSMLUT00000002217.2">
    <property type="protein sequence ID" value="ENSMLUP00000002020.2"/>
    <property type="gene ID" value="ENSMLUG00000002218.2"/>
</dbReference>
<keyword evidence="4" id="KW-0646">Protease inhibitor</keyword>
<dbReference type="InParanoid" id="G1NXC9"/>
<proteinExistence type="inferred from homology"/>
<keyword evidence="5" id="KW-0789">Thiol protease inhibitor</keyword>
<comment type="similarity">
    <text evidence="2">Belongs to the cystatin family.</text>
</comment>
<dbReference type="Gene3D" id="3.10.450.10">
    <property type="match status" value="1"/>
</dbReference>
<evidence type="ECO:0000256" key="1">
    <source>
        <dbReference type="ARBA" id="ARBA00004613"/>
    </source>
</evidence>
<feature type="signal peptide" evidence="11">
    <location>
        <begin position="1"/>
        <end position="23"/>
    </location>
</feature>
<evidence type="ECO:0000256" key="5">
    <source>
        <dbReference type="ARBA" id="ARBA00022704"/>
    </source>
</evidence>
<keyword evidence="14" id="KW-1185">Reference proteome</keyword>
<keyword evidence="3" id="KW-0964">Secreted</keyword>
<reference evidence="13 14" key="1">
    <citation type="journal article" date="2011" name="Nature">
        <title>A high-resolution map of human evolutionary constraint using 29 mammals.</title>
        <authorList>
            <person name="Lindblad-Toh K."/>
            <person name="Garber M."/>
            <person name="Zuk O."/>
            <person name="Lin M.F."/>
            <person name="Parker B.J."/>
            <person name="Washietl S."/>
            <person name="Kheradpour P."/>
            <person name="Ernst J."/>
            <person name="Jordan G."/>
            <person name="Mauceli E."/>
            <person name="Ward L.D."/>
            <person name="Lowe C.B."/>
            <person name="Holloway A.K."/>
            <person name="Clamp M."/>
            <person name="Gnerre S."/>
            <person name="Alfoldi J."/>
            <person name="Beal K."/>
            <person name="Chang J."/>
            <person name="Clawson H."/>
            <person name="Cuff J."/>
            <person name="Di Palma F."/>
            <person name="Fitzgerald S."/>
            <person name="Flicek P."/>
            <person name="Guttman M."/>
            <person name="Hubisz M.J."/>
            <person name="Jaffe D.B."/>
            <person name="Jungreis I."/>
            <person name="Kent W.J."/>
            <person name="Kostka D."/>
            <person name="Lara M."/>
            <person name="Martins A.L."/>
            <person name="Massingham T."/>
            <person name="Moltke I."/>
            <person name="Raney B.J."/>
            <person name="Rasmussen M.D."/>
            <person name="Robinson J."/>
            <person name="Stark A."/>
            <person name="Vilella A.J."/>
            <person name="Wen J."/>
            <person name="Xie X."/>
            <person name="Zody M.C."/>
            <person name="Baldwin J."/>
            <person name="Bloom T."/>
            <person name="Chin C.W."/>
            <person name="Heiman D."/>
            <person name="Nicol R."/>
            <person name="Nusbaum C."/>
            <person name="Young S."/>
            <person name="Wilkinson J."/>
            <person name="Worley K.C."/>
            <person name="Kovar C.L."/>
            <person name="Muzny D.M."/>
            <person name="Gibbs R.A."/>
            <person name="Cree A."/>
            <person name="Dihn H.H."/>
            <person name="Fowler G."/>
            <person name="Jhangiani S."/>
            <person name="Joshi V."/>
            <person name="Lee S."/>
            <person name="Lewis L.R."/>
            <person name="Nazareth L.V."/>
            <person name="Okwuonu G."/>
            <person name="Santibanez J."/>
            <person name="Warren W.C."/>
            <person name="Mardis E.R."/>
            <person name="Weinstock G.M."/>
            <person name="Wilson R.K."/>
            <person name="Delehaunty K."/>
            <person name="Dooling D."/>
            <person name="Fronik C."/>
            <person name="Fulton L."/>
            <person name="Fulton B."/>
            <person name="Graves T."/>
            <person name="Minx P."/>
            <person name="Sodergren E."/>
            <person name="Birney E."/>
            <person name="Margulies E.H."/>
            <person name="Herrero J."/>
            <person name="Green E.D."/>
            <person name="Haussler D."/>
            <person name="Siepel A."/>
            <person name="Goldman N."/>
            <person name="Pollard K.S."/>
            <person name="Pedersen J.S."/>
            <person name="Lander E.S."/>
            <person name="Kellis M."/>
        </authorList>
    </citation>
    <scope>NUCLEOTIDE SEQUENCE [LARGE SCALE GENOMIC DNA]</scope>
</reference>
<evidence type="ECO:0000313" key="14">
    <source>
        <dbReference type="Proteomes" id="UP000001074"/>
    </source>
</evidence>
<evidence type="ECO:0000259" key="12">
    <source>
        <dbReference type="SMART" id="SM00043"/>
    </source>
</evidence>
<dbReference type="AlphaFoldDB" id="G1NXC9"/>
<feature type="domain" description="Cystatin" evidence="12">
    <location>
        <begin position="29"/>
        <end position="136"/>
    </location>
</feature>
<dbReference type="STRING" id="59463.ENSMLUP00000002020"/>
<dbReference type="PANTHER" id="PTHR47886:SF1">
    <property type="entry name" value="CYSTATIN-11"/>
    <property type="match status" value="1"/>
</dbReference>
<dbReference type="GO" id="GO:0005634">
    <property type="term" value="C:nucleus"/>
    <property type="evidence" value="ECO:0007669"/>
    <property type="project" value="Ensembl"/>
</dbReference>
<feature type="chain" id="PRO_5018545693" description="Cystatin-11" evidence="11">
    <location>
        <begin position="24"/>
        <end position="138"/>
    </location>
</feature>
<evidence type="ECO:0000256" key="10">
    <source>
        <dbReference type="ARBA" id="ARBA00074408"/>
    </source>
</evidence>
<dbReference type="FunFam" id="3.10.450.10:FF:000019">
    <property type="entry name" value="Cystatin 11"/>
    <property type="match status" value="1"/>
</dbReference>
<dbReference type="GO" id="GO:0050829">
    <property type="term" value="P:defense response to Gram-negative bacterium"/>
    <property type="evidence" value="ECO:0007669"/>
    <property type="project" value="Ensembl"/>
</dbReference>
<gene>
    <name evidence="13" type="primary">CST11</name>
</gene>
<dbReference type="eggNOG" id="ENOG502RWFM">
    <property type="taxonomic scope" value="Eukaryota"/>
</dbReference>
<dbReference type="GO" id="GO:0005576">
    <property type="term" value="C:extracellular region"/>
    <property type="evidence" value="ECO:0007669"/>
    <property type="project" value="UniProtKB-SubCell"/>
</dbReference>
<sequence length="138" mass="16338">AMARPRQAPQLLLAILVALVAIAYQEKKKTFISVQEVPASEAFVVTTLKYVTREFNQESDDKYNFRIVRVLKVKRLVTDHMEYHVNFEMRRTTCRRLEANNCSFQEGELYKQIECFYSVFVVPWFEKYKILRKNCTNG</sequence>
<evidence type="ECO:0000256" key="6">
    <source>
        <dbReference type="ARBA" id="ARBA00022729"/>
    </source>
</evidence>
<dbReference type="GO" id="GO:0036126">
    <property type="term" value="C:sperm flagellum"/>
    <property type="evidence" value="ECO:0007669"/>
    <property type="project" value="Ensembl"/>
</dbReference>
<evidence type="ECO:0000256" key="2">
    <source>
        <dbReference type="ARBA" id="ARBA00009403"/>
    </source>
</evidence>
<dbReference type="EMBL" id="AAPE02035149">
    <property type="status" value="NOT_ANNOTATED_CDS"/>
    <property type="molecule type" value="Genomic_DNA"/>
</dbReference>
<reference evidence="13" key="2">
    <citation type="submission" date="2025-08" db="UniProtKB">
        <authorList>
            <consortium name="Ensembl"/>
        </authorList>
    </citation>
    <scope>IDENTIFICATION</scope>
</reference>
<keyword evidence="8" id="KW-0325">Glycoprotein</keyword>
<dbReference type="GO" id="GO:0004869">
    <property type="term" value="F:cysteine-type endopeptidase inhibitor activity"/>
    <property type="evidence" value="ECO:0007669"/>
    <property type="project" value="UniProtKB-KW"/>
</dbReference>
<dbReference type="CDD" id="cd00042">
    <property type="entry name" value="CY"/>
    <property type="match status" value="1"/>
</dbReference>
<dbReference type="Pfam" id="PF00031">
    <property type="entry name" value="Cystatin"/>
    <property type="match status" value="1"/>
</dbReference>
<dbReference type="HOGENOM" id="CLU_118168_2_1_1"/>
<dbReference type="GO" id="GO:0031640">
    <property type="term" value="P:killing of cells of another organism"/>
    <property type="evidence" value="ECO:0007669"/>
    <property type="project" value="Ensembl"/>
</dbReference>
<dbReference type="GO" id="GO:0061827">
    <property type="term" value="C:sperm head"/>
    <property type="evidence" value="ECO:0007669"/>
    <property type="project" value="Ensembl"/>
</dbReference>
<accession>G1NXC9</accession>
<protein>
    <recommendedName>
        <fullName evidence="10">Cystatin-11</fullName>
    </recommendedName>
</protein>
<dbReference type="PANTHER" id="PTHR47886">
    <property type="entry name" value="CYSTATIN-11"/>
    <property type="match status" value="1"/>
</dbReference>
<evidence type="ECO:0000256" key="7">
    <source>
        <dbReference type="ARBA" id="ARBA00023157"/>
    </source>
</evidence>
<evidence type="ECO:0000256" key="4">
    <source>
        <dbReference type="ARBA" id="ARBA00022690"/>
    </source>
</evidence>
<dbReference type="GeneTree" id="ENSGT00910000144356"/>
<evidence type="ECO:0000256" key="11">
    <source>
        <dbReference type="SAM" id="SignalP"/>
    </source>
</evidence>
<evidence type="ECO:0000256" key="9">
    <source>
        <dbReference type="ARBA" id="ARBA00058154"/>
    </source>
</evidence>
<dbReference type="SUPFAM" id="SSF54403">
    <property type="entry name" value="Cystatin/monellin"/>
    <property type="match status" value="1"/>
</dbReference>
<comment type="function">
    <text evidence="9">Has antibacterial activity against the Gram-negative bacteria E.coli. May play a role in sperm maturation and fertilization.</text>
</comment>
<dbReference type="GO" id="GO:0005737">
    <property type="term" value="C:cytoplasm"/>
    <property type="evidence" value="ECO:0007669"/>
    <property type="project" value="Ensembl"/>
</dbReference>
<name>G1NXC9_MYOLU</name>
<dbReference type="InterPro" id="IPR046350">
    <property type="entry name" value="Cystatin_sf"/>
</dbReference>
<reference evidence="13" key="3">
    <citation type="submission" date="2025-09" db="UniProtKB">
        <authorList>
            <consortium name="Ensembl"/>
        </authorList>
    </citation>
    <scope>IDENTIFICATION</scope>
</reference>
<dbReference type="OMA" id="NCVPQEG"/>
<dbReference type="SMART" id="SM00043">
    <property type="entry name" value="CY"/>
    <property type="match status" value="1"/>
</dbReference>
<organism evidence="13 14">
    <name type="scientific">Myotis lucifugus</name>
    <name type="common">Little brown bat</name>
    <dbReference type="NCBI Taxonomy" id="59463"/>
    <lineage>
        <taxon>Eukaryota</taxon>
        <taxon>Metazoa</taxon>
        <taxon>Chordata</taxon>
        <taxon>Craniata</taxon>
        <taxon>Vertebrata</taxon>
        <taxon>Euteleostomi</taxon>
        <taxon>Mammalia</taxon>
        <taxon>Eutheria</taxon>
        <taxon>Laurasiatheria</taxon>
        <taxon>Chiroptera</taxon>
        <taxon>Yangochiroptera</taxon>
        <taxon>Vespertilionidae</taxon>
        <taxon>Myotis</taxon>
    </lineage>
</organism>
<evidence type="ECO:0000313" key="13">
    <source>
        <dbReference type="Ensembl" id="ENSMLUP00000002020.2"/>
    </source>
</evidence>